<evidence type="ECO:0000313" key="2">
    <source>
        <dbReference type="Proteomes" id="UP000265750"/>
    </source>
</evidence>
<organism evidence="1 2">
    <name type="scientific">Aureimonas flava</name>
    <dbReference type="NCBI Taxonomy" id="2320271"/>
    <lineage>
        <taxon>Bacteria</taxon>
        <taxon>Pseudomonadati</taxon>
        <taxon>Pseudomonadota</taxon>
        <taxon>Alphaproteobacteria</taxon>
        <taxon>Hyphomicrobiales</taxon>
        <taxon>Aurantimonadaceae</taxon>
        <taxon>Aureimonas</taxon>
    </lineage>
</organism>
<dbReference type="EMBL" id="QYRN01000017">
    <property type="protein sequence ID" value="RIX97159.1"/>
    <property type="molecule type" value="Genomic_DNA"/>
</dbReference>
<name>A0A3A1WMD2_9HYPH</name>
<dbReference type="Pfam" id="PF19551">
    <property type="entry name" value="DUF6074"/>
    <property type="match status" value="1"/>
</dbReference>
<protein>
    <submittedName>
        <fullName evidence="1">Uncharacterized protein</fullName>
    </submittedName>
</protein>
<sequence>MFRWTPALAEVIPFPCRARIAKVRRTAQILDETTPQGADAYWERTVSDLRRQMQAAGILGDRIDAELRTFFDAVQAELYRRGYAALAGSTGDTAA</sequence>
<comment type="caution">
    <text evidence="1">The sequence shown here is derived from an EMBL/GenBank/DDBJ whole genome shotgun (WGS) entry which is preliminary data.</text>
</comment>
<dbReference type="InterPro" id="IPR045720">
    <property type="entry name" value="DUF6074"/>
</dbReference>
<keyword evidence="2" id="KW-1185">Reference proteome</keyword>
<dbReference type="AlphaFoldDB" id="A0A3A1WMD2"/>
<accession>A0A3A1WMD2</accession>
<dbReference type="Proteomes" id="UP000265750">
    <property type="component" value="Unassembled WGS sequence"/>
</dbReference>
<evidence type="ECO:0000313" key="1">
    <source>
        <dbReference type="EMBL" id="RIX97159.1"/>
    </source>
</evidence>
<reference evidence="2" key="1">
    <citation type="submission" date="2018-09" db="EMBL/GenBank/DDBJ databases">
        <authorList>
            <person name="Tuo L."/>
        </authorList>
    </citation>
    <scope>NUCLEOTIDE SEQUENCE [LARGE SCALE GENOMIC DNA]</scope>
    <source>
        <strain evidence="2">M2BS4Y-1</strain>
    </source>
</reference>
<proteinExistence type="predicted"/>
<gene>
    <name evidence="1" type="ORF">D3218_19035</name>
</gene>